<dbReference type="Gene3D" id="1.25.40.20">
    <property type="entry name" value="Ankyrin repeat-containing domain"/>
    <property type="match status" value="1"/>
</dbReference>
<dbReference type="SUPFAM" id="SSF48403">
    <property type="entry name" value="Ankyrin repeat"/>
    <property type="match status" value="1"/>
</dbReference>
<gene>
    <name evidence="4" type="ORF">DAPPUDRAFT_106003</name>
</gene>
<organism evidence="4 5">
    <name type="scientific">Daphnia pulex</name>
    <name type="common">Water flea</name>
    <dbReference type="NCBI Taxonomy" id="6669"/>
    <lineage>
        <taxon>Eukaryota</taxon>
        <taxon>Metazoa</taxon>
        <taxon>Ecdysozoa</taxon>
        <taxon>Arthropoda</taxon>
        <taxon>Crustacea</taxon>
        <taxon>Branchiopoda</taxon>
        <taxon>Diplostraca</taxon>
        <taxon>Cladocera</taxon>
        <taxon>Anomopoda</taxon>
        <taxon>Daphniidae</taxon>
        <taxon>Daphnia</taxon>
    </lineage>
</organism>
<dbReference type="PANTHER" id="PTHR24197">
    <property type="entry name" value="ANKYRIN REPEAT DOMAIN-CONTAINING PROTEIN 61"/>
    <property type="match status" value="1"/>
</dbReference>
<keyword evidence="1" id="KW-0677">Repeat</keyword>
<reference evidence="4 5" key="1">
    <citation type="journal article" date="2011" name="Science">
        <title>The ecoresponsive genome of Daphnia pulex.</title>
        <authorList>
            <person name="Colbourne J.K."/>
            <person name="Pfrender M.E."/>
            <person name="Gilbert D."/>
            <person name="Thomas W.K."/>
            <person name="Tucker A."/>
            <person name="Oakley T.H."/>
            <person name="Tokishita S."/>
            <person name="Aerts A."/>
            <person name="Arnold G.J."/>
            <person name="Basu M.K."/>
            <person name="Bauer D.J."/>
            <person name="Caceres C.E."/>
            <person name="Carmel L."/>
            <person name="Casola C."/>
            <person name="Choi J.H."/>
            <person name="Detter J.C."/>
            <person name="Dong Q."/>
            <person name="Dusheyko S."/>
            <person name="Eads B.D."/>
            <person name="Frohlich T."/>
            <person name="Geiler-Samerotte K.A."/>
            <person name="Gerlach D."/>
            <person name="Hatcher P."/>
            <person name="Jogdeo S."/>
            <person name="Krijgsveld J."/>
            <person name="Kriventseva E.V."/>
            <person name="Kultz D."/>
            <person name="Laforsch C."/>
            <person name="Lindquist E."/>
            <person name="Lopez J."/>
            <person name="Manak J.R."/>
            <person name="Muller J."/>
            <person name="Pangilinan J."/>
            <person name="Patwardhan R.P."/>
            <person name="Pitluck S."/>
            <person name="Pritham E.J."/>
            <person name="Rechtsteiner A."/>
            <person name="Rho M."/>
            <person name="Rogozin I.B."/>
            <person name="Sakarya O."/>
            <person name="Salamov A."/>
            <person name="Schaack S."/>
            <person name="Shapiro H."/>
            <person name="Shiga Y."/>
            <person name="Skalitzky C."/>
            <person name="Smith Z."/>
            <person name="Souvorov A."/>
            <person name="Sung W."/>
            <person name="Tang Z."/>
            <person name="Tsuchiya D."/>
            <person name="Tu H."/>
            <person name="Vos H."/>
            <person name="Wang M."/>
            <person name="Wolf Y.I."/>
            <person name="Yamagata H."/>
            <person name="Yamada T."/>
            <person name="Ye Y."/>
            <person name="Shaw J.R."/>
            <person name="Andrews J."/>
            <person name="Crease T.J."/>
            <person name="Tang H."/>
            <person name="Lucas S.M."/>
            <person name="Robertson H.M."/>
            <person name="Bork P."/>
            <person name="Koonin E.V."/>
            <person name="Zdobnov E.M."/>
            <person name="Grigoriev I.V."/>
            <person name="Lynch M."/>
            <person name="Boore J.L."/>
        </authorList>
    </citation>
    <scope>NUCLEOTIDE SEQUENCE [LARGE SCALE GENOMIC DNA]</scope>
</reference>
<feature type="region of interest" description="Disordered" evidence="3">
    <location>
        <begin position="1"/>
        <end position="31"/>
    </location>
</feature>
<keyword evidence="5" id="KW-1185">Reference proteome</keyword>
<keyword evidence="2" id="KW-0040">ANK repeat</keyword>
<dbReference type="InParanoid" id="E9GSG8"/>
<proteinExistence type="predicted"/>
<evidence type="ECO:0000313" key="4">
    <source>
        <dbReference type="EMBL" id="EFX77579.1"/>
    </source>
</evidence>
<dbReference type="Proteomes" id="UP000000305">
    <property type="component" value="Unassembled WGS sequence"/>
</dbReference>
<evidence type="ECO:0000256" key="1">
    <source>
        <dbReference type="ARBA" id="ARBA00022737"/>
    </source>
</evidence>
<evidence type="ECO:0000256" key="2">
    <source>
        <dbReference type="ARBA" id="ARBA00023043"/>
    </source>
</evidence>
<dbReference type="PANTHER" id="PTHR24197:SF44">
    <property type="entry name" value="ANKYRIN REPEAT DOMAIN-CONTAINING PROTEIN 54"/>
    <property type="match status" value="1"/>
</dbReference>
<name>E9GSG8_DAPPU</name>
<evidence type="ECO:0000313" key="5">
    <source>
        <dbReference type="Proteomes" id="UP000000305"/>
    </source>
</evidence>
<sequence length="396" mass="46030">MGSKKKAEEEVTSESGEHCNPHKKKRIDVAKPNMANSKVKPRADVRRSGNFLLSKLKRFVGFPVLFPETLLYHIIDVLVVKYPNNWIMLKTGKTKNPDCLIPPEDIEPEMFIEVLELFGAAFVFQGKPNFRKLGWICWYEATVLRDKYRITKISLPQSQWETLLFGNVKVHKDARNDQIKIKDYTIKSKADKLEEISQLILILIKLLVSMPKSEAEREKLKYHLKSYTINFENKTLKKKQSTLLLRASEDYRGFEDDFDFIMLLLETGGDPNAVDQNGRSPLHVLASREIFFHPFWSFDYQAHAARFTTIVQTFFDGEFHKDQTDLRGNAALDCIKYFPQQYPNDKLRKLMDRYLQGVLPLSCIAAKVVRKHNLPWEHLPVALQSMVLKHSSFQYC</sequence>
<dbReference type="EMBL" id="GL732562">
    <property type="protein sequence ID" value="EFX77579.1"/>
    <property type="molecule type" value="Genomic_DNA"/>
</dbReference>
<dbReference type="AlphaFoldDB" id="E9GSG8"/>
<dbReference type="KEGG" id="dpx:DAPPUDRAFT_106003"/>
<dbReference type="InterPro" id="IPR036770">
    <property type="entry name" value="Ankyrin_rpt-contain_sf"/>
</dbReference>
<dbReference type="HOGENOM" id="CLU_028498_0_0_1"/>
<evidence type="ECO:0000256" key="3">
    <source>
        <dbReference type="SAM" id="MobiDB-lite"/>
    </source>
</evidence>
<protein>
    <submittedName>
        <fullName evidence="4">Uncharacterized protein</fullName>
    </submittedName>
</protein>
<feature type="compositionally biased region" description="Basic and acidic residues" evidence="3">
    <location>
        <begin position="1"/>
        <end position="20"/>
    </location>
</feature>
<accession>E9GSG8</accession>
<dbReference type="OrthoDB" id="426293at2759"/>